<dbReference type="GO" id="GO:0003677">
    <property type="term" value="F:DNA binding"/>
    <property type="evidence" value="ECO:0007669"/>
    <property type="project" value="InterPro"/>
</dbReference>
<reference evidence="3" key="1">
    <citation type="submission" date="2020-03" db="EMBL/GenBank/DDBJ databases">
        <title>The deep terrestrial virosphere.</title>
        <authorList>
            <person name="Holmfeldt K."/>
            <person name="Nilsson E."/>
            <person name="Simone D."/>
            <person name="Lopez-Fernandez M."/>
            <person name="Wu X."/>
            <person name="de Brujin I."/>
            <person name="Lundin D."/>
            <person name="Andersson A."/>
            <person name="Bertilsson S."/>
            <person name="Dopson M."/>
        </authorList>
    </citation>
    <scope>NUCLEOTIDE SEQUENCE</scope>
    <source>
        <strain evidence="3">MM415A00367</strain>
        <strain evidence="4">MM415B04045</strain>
    </source>
</reference>
<evidence type="ECO:0000256" key="1">
    <source>
        <dbReference type="SAM" id="MobiDB-lite"/>
    </source>
</evidence>
<dbReference type="CDD" id="cd00093">
    <property type="entry name" value="HTH_XRE"/>
    <property type="match status" value="1"/>
</dbReference>
<sequence length="60" mass="7091">MDSREIRELRKTLGLTQKELASRVRVDAITVSRWERNEQKPSQQAERQLARLTQRIRNSG</sequence>
<name>A0A6M3KNB3_9ZZZZ</name>
<dbReference type="PROSITE" id="PS50943">
    <property type="entry name" value="HTH_CROC1"/>
    <property type="match status" value="1"/>
</dbReference>
<feature type="domain" description="HTH cro/C1-type" evidence="2">
    <location>
        <begin position="6"/>
        <end position="52"/>
    </location>
</feature>
<evidence type="ECO:0000313" key="3">
    <source>
        <dbReference type="EMBL" id="QJA82828.1"/>
    </source>
</evidence>
<accession>A0A6M3KNB3</accession>
<dbReference type="EMBL" id="MT142497">
    <property type="protein sequence ID" value="QJA82828.1"/>
    <property type="molecule type" value="Genomic_DNA"/>
</dbReference>
<dbReference type="Pfam" id="PF01381">
    <property type="entry name" value="HTH_3"/>
    <property type="match status" value="1"/>
</dbReference>
<feature type="region of interest" description="Disordered" evidence="1">
    <location>
        <begin position="36"/>
        <end position="60"/>
    </location>
</feature>
<dbReference type="InterPro" id="IPR010982">
    <property type="entry name" value="Lambda_DNA-bd_dom_sf"/>
</dbReference>
<organism evidence="3">
    <name type="scientific">viral metagenome</name>
    <dbReference type="NCBI Taxonomy" id="1070528"/>
    <lineage>
        <taxon>unclassified sequences</taxon>
        <taxon>metagenomes</taxon>
        <taxon>organismal metagenomes</taxon>
    </lineage>
</organism>
<protein>
    <submittedName>
        <fullName evidence="3">Putative DNA binding, helix-turn-helix domain containing protein</fullName>
    </submittedName>
</protein>
<dbReference type="InterPro" id="IPR001387">
    <property type="entry name" value="Cro/C1-type_HTH"/>
</dbReference>
<dbReference type="AlphaFoldDB" id="A0A6M3KNB3"/>
<dbReference type="SMART" id="SM00530">
    <property type="entry name" value="HTH_XRE"/>
    <property type="match status" value="1"/>
</dbReference>
<evidence type="ECO:0000259" key="2">
    <source>
        <dbReference type="PROSITE" id="PS50943"/>
    </source>
</evidence>
<dbReference type="SUPFAM" id="SSF47413">
    <property type="entry name" value="lambda repressor-like DNA-binding domains"/>
    <property type="match status" value="1"/>
</dbReference>
<evidence type="ECO:0000313" key="4">
    <source>
        <dbReference type="EMBL" id="QJA93978.1"/>
    </source>
</evidence>
<proteinExistence type="predicted"/>
<dbReference type="Gene3D" id="1.10.260.40">
    <property type="entry name" value="lambda repressor-like DNA-binding domains"/>
    <property type="match status" value="1"/>
</dbReference>
<dbReference type="EMBL" id="MT143193">
    <property type="protein sequence ID" value="QJA93978.1"/>
    <property type="molecule type" value="Genomic_DNA"/>
</dbReference>
<gene>
    <name evidence="3" type="ORF">MM415A00367_0016</name>
    <name evidence="4" type="ORF">MM415B04045_0003</name>
</gene>